<keyword evidence="11" id="KW-1185">Reference proteome</keyword>
<accession>A0AAN9VPI5</accession>
<evidence type="ECO:0000256" key="1">
    <source>
        <dbReference type="ARBA" id="ARBA00004236"/>
    </source>
</evidence>
<organism evidence="10 11">
    <name type="scientific">Gryllus longicercus</name>
    <dbReference type="NCBI Taxonomy" id="2509291"/>
    <lineage>
        <taxon>Eukaryota</taxon>
        <taxon>Metazoa</taxon>
        <taxon>Ecdysozoa</taxon>
        <taxon>Arthropoda</taxon>
        <taxon>Hexapoda</taxon>
        <taxon>Insecta</taxon>
        <taxon>Pterygota</taxon>
        <taxon>Neoptera</taxon>
        <taxon>Polyneoptera</taxon>
        <taxon>Orthoptera</taxon>
        <taxon>Ensifera</taxon>
        <taxon>Gryllidea</taxon>
        <taxon>Grylloidea</taxon>
        <taxon>Gryllidae</taxon>
        <taxon>Gryllinae</taxon>
        <taxon>Gryllus</taxon>
    </lineage>
</organism>
<dbReference type="EMBL" id="JAZDUA010000146">
    <property type="protein sequence ID" value="KAK7866501.1"/>
    <property type="molecule type" value="Genomic_DNA"/>
</dbReference>
<evidence type="ECO:0000256" key="4">
    <source>
        <dbReference type="ARBA" id="ARBA00022692"/>
    </source>
</evidence>
<dbReference type="GO" id="GO:0005044">
    <property type="term" value="F:scavenger receptor activity"/>
    <property type="evidence" value="ECO:0007669"/>
    <property type="project" value="TreeGrafter"/>
</dbReference>
<comment type="subcellular location">
    <subcellularLocation>
        <location evidence="1">Cell membrane</location>
    </subcellularLocation>
</comment>
<evidence type="ECO:0000313" key="10">
    <source>
        <dbReference type="EMBL" id="KAK7866501.1"/>
    </source>
</evidence>
<evidence type="ECO:0000256" key="6">
    <source>
        <dbReference type="ARBA" id="ARBA00023136"/>
    </source>
</evidence>
<proteinExistence type="inferred from homology"/>
<feature type="transmembrane region" description="Helical" evidence="9">
    <location>
        <begin position="559"/>
        <end position="581"/>
    </location>
</feature>
<feature type="region of interest" description="Disordered" evidence="8">
    <location>
        <begin position="19"/>
        <end position="81"/>
    </location>
</feature>
<dbReference type="InterPro" id="IPR002159">
    <property type="entry name" value="CD36_fam"/>
</dbReference>
<dbReference type="PANTHER" id="PTHR11923:SF89">
    <property type="entry name" value="GH15894P"/>
    <property type="match status" value="1"/>
</dbReference>
<evidence type="ECO:0000256" key="5">
    <source>
        <dbReference type="ARBA" id="ARBA00022989"/>
    </source>
</evidence>
<comment type="caution">
    <text evidence="10">The sequence shown here is derived from an EMBL/GenBank/DDBJ whole genome shotgun (WGS) entry which is preliminary data.</text>
</comment>
<evidence type="ECO:0000313" key="11">
    <source>
        <dbReference type="Proteomes" id="UP001378592"/>
    </source>
</evidence>
<evidence type="ECO:0000256" key="2">
    <source>
        <dbReference type="ARBA" id="ARBA00010532"/>
    </source>
</evidence>
<dbReference type="Pfam" id="PF01130">
    <property type="entry name" value="CD36"/>
    <property type="match status" value="1"/>
</dbReference>
<dbReference type="GO" id="GO:0005886">
    <property type="term" value="C:plasma membrane"/>
    <property type="evidence" value="ECO:0007669"/>
    <property type="project" value="UniProtKB-SubCell"/>
</dbReference>
<dbReference type="Proteomes" id="UP001378592">
    <property type="component" value="Unassembled WGS sequence"/>
</dbReference>
<feature type="compositionally biased region" description="Low complexity" evidence="8">
    <location>
        <begin position="19"/>
        <end position="42"/>
    </location>
</feature>
<evidence type="ECO:0000256" key="3">
    <source>
        <dbReference type="ARBA" id="ARBA00022475"/>
    </source>
</evidence>
<name>A0AAN9VPI5_9ORTH</name>
<keyword evidence="3" id="KW-1003">Cell membrane</keyword>
<reference evidence="10 11" key="1">
    <citation type="submission" date="2024-03" db="EMBL/GenBank/DDBJ databases">
        <title>The genome assembly and annotation of the cricket Gryllus longicercus Weissman &amp; Gray.</title>
        <authorList>
            <person name="Szrajer S."/>
            <person name="Gray D."/>
            <person name="Ylla G."/>
        </authorList>
    </citation>
    <scope>NUCLEOTIDE SEQUENCE [LARGE SCALE GENOMIC DNA]</scope>
    <source>
        <strain evidence="10">DAG 2021-001</strain>
        <tissue evidence="10">Whole body minus gut</tissue>
    </source>
</reference>
<keyword evidence="7" id="KW-0325">Glycoprotein</keyword>
<keyword evidence="6 9" id="KW-0472">Membrane</keyword>
<keyword evidence="4 9" id="KW-0812">Transmembrane</keyword>
<evidence type="ECO:0000256" key="8">
    <source>
        <dbReference type="SAM" id="MobiDB-lite"/>
    </source>
</evidence>
<comment type="similarity">
    <text evidence="2">Belongs to the CD36 family.</text>
</comment>
<evidence type="ECO:0008006" key="12">
    <source>
        <dbReference type="Google" id="ProtNLM"/>
    </source>
</evidence>
<feature type="transmembrane region" description="Helical" evidence="9">
    <location>
        <begin position="118"/>
        <end position="142"/>
    </location>
</feature>
<keyword evidence="5 9" id="KW-1133">Transmembrane helix</keyword>
<gene>
    <name evidence="10" type="ORF">R5R35_014364</name>
</gene>
<protein>
    <recommendedName>
        <fullName evidence="12">Scavenger receptor class B member 1</fullName>
    </recommendedName>
</protein>
<evidence type="ECO:0000256" key="7">
    <source>
        <dbReference type="ARBA" id="ARBA00023180"/>
    </source>
</evidence>
<dbReference type="GO" id="GO:0005737">
    <property type="term" value="C:cytoplasm"/>
    <property type="evidence" value="ECO:0007669"/>
    <property type="project" value="TreeGrafter"/>
</dbReference>
<dbReference type="PANTHER" id="PTHR11923">
    <property type="entry name" value="SCAVENGER RECEPTOR CLASS B TYPE-1 SR-B1"/>
    <property type="match status" value="1"/>
</dbReference>
<sequence length="607" mass="67369">MKLLEGRCWSRRNSAAPIAASGASPALAAPPAAATATAAQPPCEGAGAVALPLEGEEDLHHPRTADDSPASAGGGDDSSSFPGECASASALLVPDRSLVSKLQGHRARKKERRKRKRWTTGAVLLVVGGLTSSLLGALSIVWTPFDLFMQERLKMRPGLPAYDWWVTPPPVLTSLYIFNVTNSHQFLSGEDDMLQLQEIGPVVYLELLIHKNVTFHPNGTLTYVGHRELAFQPNLTKVDINASLVVPNLSVLGIASYLHDASFFTKIGLSVLLRRLRSEPFSHVTVYDYLWNYKDPLLQVARNLAPFLVPVNNIGVLQTMYREKDDEVTVHIGPGSDRRFFTMDRYHGRPRFGYWPDERCDTVEGATEGVLYQQDIRRNDSLRYFRKALCRVAPITYAGDVLRDGVDAYRFELPDNFFDRFEDPSTDCFAGDPSAPLVSGLSDCSPCFFNFPLAASAPHFMNGDPVLIDSVRGMNPQRDKHGSYIVVEPITGIPMESCARIQSNLVVRKLSGISKKLERFSNISIPMFWAEYHQKDLPWYIYYFLYFVVNILPDLQSWISFIMVTSGIGMLIAGLTSAMCAPEKRKNNSYKFLDLTTSSSCSSSSSS</sequence>
<dbReference type="AlphaFoldDB" id="A0AAN9VPI5"/>
<dbReference type="PRINTS" id="PR01609">
    <property type="entry name" value="CD36FAMILY"/>
</dbReference>
<evidence type="ECO:0000256" key="9">
    <source>
        <dbReference type="SAM" id="Phobius"/>
    </source>
</evidence>